<accession>G0J2R6</accession>
<keyword evidence="2" id="KW-1185">Reference proteome</keyword>
<dbReference type="Proteomes" id="UP000001635">
    <property type="component" value="Chromosome"/>
</dbReference>
<dbReference type="AlphaFoldDB" id="G0J2R6"/>
<dbReference type="HOGENOM" id="CLU_2768929_0_0_10"/>
<sequence length="69" mass="7778">MKSFNLLSEPNSFVTANLKEAGVNFRAYEQKLHIRRICVGDVAKEIKAQYCTEHIIVNGEATRVEGELP</sequence>
<protein>
    <submittedName>
        <fullName evidence="1">Uncharacterized protein</fullName>
    </submittedName>
</protein>
<dbReference type="KEGG" id="cmr:Cycma_2913"/>
<name>G0J2R6_CYCMS</name>
<reference evidence="2" key="1">
    <citation type="submission" date="2011-07" db="EMBL/GenBank/DDBJ databases">
        <title>The complete genome of Cyclobacterium marinum DSM 745.</title>
        <authorList>
            <person name="Lucas S."/>
            <person name="Han J."/>
            <person name="Lapidus A."/>
            <person name="Bruce D."/>
            <person name="Goodwin L."/>
            <person name="Pitluck S."/>
            <person name="Peters L."/>
            <person name="Kyrpides N."/>
            <person name="Mavromatis K."/>
            <person name="Ivanova N."/>
            <person name="Ovchinnikova G."/>
            <person name="Chertkov O."/>
            <person name="Detter J.C."/>
            <person name="Tapia R."/>
            <person name="Han C."/>
            <person name="Land M."/>
            <person name="Hauser L."/>
            <person name="Markowitz V."/>
            <person name="Cheng J.-F."/>
            <person name="Hugenholtz P."/>
            <person name="Woyke T."/>
            <person name="Wu D."/>
            <person name="Tindall B."/>
            <person name="Schuetze A."/>
            <person name="Brambilla E."/>
            <person name="Klenk H.-P."/>
            <person name="Eisen J.A."/>
        </authorList>
    </citation>
    <scope>NUCLEOTIDE SEQUENCE [LARGE SCALE GENOMIC DNA]</scope>
    <source>
        <strain evidence="2">ATCC 25205 / DSM 745 / LMG 13164 / NCIMB 1802</strain>
    </source>
</reference>
<gene>
    <name evidence="1" type="ordered locus">Cycma_2913</name>
</gene>
<proteinExistence type="predicted"/>
<dbReference type="EMBL" id="CP002955">
    <property type="protein sequence ID" value="AEL26649.1"/>
    <property type="molecule type" value="Genomic_DNA"/>
</dbReference>
<evidence type="ECO:0000313" key="2">
    <source>
        <dbReference type="Proteomes" id="UP000001635"/>
    </source>
</evidence>
<organism evidence="1 2">
    <name type="scientific">Cyclobacterium marinum (strain ATCC 25205 / DSM 745 / LMG 13164 / NCIMB 1802)</name>
    <name type="common">Flectobacillus marinus</name>
    <dbReference type="NCBI Taxonomy" id="880070"/>
    <lineage>
        <taxon>Bacteria</taxon>
        <taxon>Pseudomonadati</taxon>
        <taxon>Bacteroidota</taxon>
        <taxon>Cytophagia</taxon>
        <taxon>Cytophagales</taxon>
        <taxon>Cyclobacteriaceae</taxon>
        <taxon>Cyclobacterium</taxon>
    </lineage>
</organism>
<evidence type="ECO:0000313" key="1">
    <source>
        <dbReference type="EMBL" id="AEL26649.1"/>
    </source>
</evidence>